<dbReference type="Proteomes" id="UP000095143">
    <property type="component" value="Unassembled WGS sequence"/>
</dbReference>
<evidence type="ECO:0000313" key="2">
    <source>
        <dbReference type="EMBL" id="OCX11256.1"/>
    </source>
</evidence>
<feature type="domain" description="DUF6957" evidence="1">
    <location>
        <begin position="19"/>
        <end position="126"/>
    </location>
</feature>
<organism evidence="2 3">
    <name type="scientific">Pseudomonas graminis</name>
    <dbReference type="NCBI Taxonomy" id="158627"/>
    <lineage>
        <taxon>Bacteria</taxon>
        <taxon>Pseudomonadati</taxon>
        <taxon>Pseudomonadota</taxon>
        <taxon>Gammaproteobacteria</taxon>
        <taxon>Pseudomonadales</taxon>
        <taxon>Pseudomonadaceae</taxon>
        <taxon>Pseudomonas</taxon>
    </lineage>
</organism>
<comment type="caution">
    <text evidence="2">The sequence shown here is derived from an EMBL/GenBank/DDBJ whole genome shotgun (WGS) entry which is preliminary data.</text>
</comment>
<dbReference type="OrthoDB" id="7020948at2"/>
<protein>
    <recommendedName>
        <fullName evidence="1">DUF6957 domain-containing protein</fullName>
    </recommendedName>
</protein>
<dbReference type="Pfam" id="PF22275">
    <property type="entry name" value="DUF6957"/>
    <property type="match status" value="1"/>
</dbReference>
<dbReference type="RefSeq" id="WP_065992345.1">
    <property type="nucleotide sequence ID" value="NZ_MDEN01000069.1"/>
</dbReference>
<proteinExistence type="predicted"/>
<evidence type="ECO:0000313" key="3">
    <source>
        <dbReference type="Proteomes" id="UP000095143"/>
    </source>
</evidence>
<dbReference type="InterPro" id="IPR054232">
    <property type="entry name" value="DUF6957"/>
</dbReference>
<accession>A0A1C2D9D3</accession>
<sequence length="129" mass="14759">MQDFDIRQMIGPSSVMTASQIELDEAIRVTHQKFPGRSFCIPGEWVWLDLEAPDLVVEELNVEGKKPMMLLVFDTLYDSSTSAKSQWFRTTPLVDFTDGMFFLTENKIYVLLGRGRRTSMTLSAAVRLF</sequence>
<dbReference type="EMBL" id="MDEN01000069">
    <property type="protein sequence ID" value="OCX11256.1"/>
    <property type="molecule type" value="Genomic_DNA"/>
</dbReference>
<name>A0A1C2D9D3_9PSED</name>
<reference evidence="2 3" key="1">
    <citation type="submission" date="2016-08" db="EMBL/GenBank/DDBJ databases">
        <title>Whole genome sequence of Pseudomonas graminis strain UASWS1507, a potential biological control agent for agriculture.</title>
        <authorList>
            <person name="Crovadore J."/>
            <person name="Calmin G."/>
            <person name="Chablais R."/>
            <person name="Cochard B."/>
            <person name="Lefort F."/>
        </authorList>
    </citation>
    <scope>NUCLEOTIDE SEQUENCE [LARGE SCALE GENOMIC DNA]</scope>
    <source>
        <strain evidence="2 3">UASWS1507</strain>
    </source>
</reference>
<dbReference type="AlphaFoldDB" id="A0A1C2D9D3"/>
<evidence type="ECO:0000259" key="1">
    <source>
        <dbReference type="Pfam" id="PF22275"/>
    </source>
</evidence>
<gene>
    <name evidence="2" type="ORF">BBI10_23955</name>
</gene>